<comment type="caution">
    <text evidence="2">The sequence shown here is derived from an EMBL/GenBank/DDBJ whole genome shotgun (WGS) entry which is preliminary data.</text>
</comment>
<evidence type="ECO:0000256" key="1">
    <source>
        <dbReference type="SAM" id="MobiDB-lite"/>
    </source>
</evidence>
<proteinExistence type="predicted"/>
<name>A0A9W6KE49_9ACTN</name>
<reference evidence="2" key="1">
    <citation type="journal article" date="2014" name="Int. J. Syst. Evol. Microbiol.">
        <title>Complete genome sequence of Corynebacterium casei LMG S-19264T (=DSM 44701T), isolated from a smear-ripened cheese.</title>
        <authorList>
            <consortium name="US DOE Joint Genome Institute (JGI-PGF)"/>
            <person name="Walter F."/>
            <person name="Albersmeier A."/>
            <person name="Kalinowski J."/>
            <person name="Ruckert C."/>
        </authorList>
    </citation>
    <scope>NUCLEOTIDE SEQUENCE</scope>
    <source>
        <strain evidence="2">VKM Ac-1321</strain>
    </source>
</reference>
<dbReference type="Proteomes" id="UP001143480">
    <property type="component" value="Unassembled WGS sequence"/>
</dbReference>
<gene>
    <name evidence="2" type="ORF">GCM10017581_003660</name>
</gene>
<organism evidence="2 3">
    <name type="scientific">Dactylosporangium matsuzakiense</name>
    <dbReference type="NCBI Taxonomy" id="53360"/>
    <lineage>
        <taxon>Bacteria</taxon>
        <taxon>Bacillati</taxon>
        <taxon>Actinomycetota</taxon>
        <taxon>Actinomycetes</taxon>
        <taxon>Micromonosporales</taxon>
        <taxon>Micromonosporaceae</taxon>
        <taxon>Dactylosporangium</taxon>
    </lineage>
</organism>
<dbReference type="AlphaFoldDB" id="A0A9W6KE49"/>
<accession>A0A9W6KE49</accession>
<protein>
    <recommendedName>
        <fullName evidence="4">FXSXX-COOH protein</fullName>
    </recommendedName>
</protein>
<feature type="region of interest" description="Disordered" evidence="1">
    <location>
        <begin position="1"/>
        <end position="33"/>
    </location>
</feature>
<reference evidence="2" key="2">
    <citation type="submission" date="2023-01" db="EMBL/GenBank/DDBJ databases">
        <authorList>
            <person name="Sun Q."/>
            <person name="Evtushenko L."/>
        </authorList>
    </citation>
    <scope>NUCLEOTIDE SEQUENCE</scope>
    <source>
        <strain evidence="2">VKM Ac-1321</strain>
    </source>
</reference>
<keyword evidence="3" id="KW-1185">Reference proteome</keyword>
<dbReference type="EMBL" id="BSFP01000002">
    <property type="protein sequence ID" value="GLK98625.1"/>
    <property type="molecule type" value="Genomic_DNA"/>
</dbReference>
<evidence type="ECO:0000313" key="2">
    <source>
        <dbReference type="EMBL" id="GLK98625.1"/>
    </source>
</evidence>
<sequence length="88" mass="9392">MGKAPTGTRMPVFLRQATDGPDSMSLLPPRPDGAAEMSAVSDLAAIHDLSLDEVLGLDRSVLAESLLRVRQFLDSDGSEHVSRFNAAL</sequence>
<evidence type="ECO:0000313" key="3">
    <source>
        <dbReference type="Proteomes" id="UP001143480"/>
    </source>
</evidence>
<evidence type="ECO:0008006" key="4">
    <source>
        <dbReference type="Google" id="ProtNLM"/>
    </source>
</evidence>